<feature type="compositionally biased region" description="Basic and acidic residues" evidence="1">
    <location>
        <begin position="235"/>
        <end position="246"/>
    </location>
</feature>
<evidence type="ECO:0000256" key="1">
    <source>
        <dbReference type="SAM" id="MobiDB-lite"/>
    </source>
</evidence>
<proteinExistence type="predicted"/>
<keyword evidence="2" id="KW-0812">Transmembrane</keyword>
<organism evidence="3 4">
    <name type="scientific">Pseudonocardia oceani</name>
    <dbReference type="NCBI Taxonomy" id="2792013"/>
    <lineage>
        <taxon>Bacteria</taxon>
        <taxon>Bacillati</taxon>
        <taxon>Actinomycetota</taxon>
        <taxon>Actinomycetes</taxon>
        <taxon>Pseudonocardiales</taxon>
        <taxon>Pseudonocardiaceae</taxon>
        <taxon>Pseudonocardia</taxon>
    </lineage>
</organism>
<keyword evidence="4" id="KW-1185">Reference proteome</keyword>
<feature type="compositionally biased region" description="Low complexity" evidence="1">
    <location>
        <begin position="456"/>
        <end position="476"/>
    </location>
</feature>
<feature type="compositionally biased region" description="Acidic residues" evidence="1">
    <location>
        <begin position="100"/>
        <end position="112"/>
    </location>
</feature>
<comment type="caution">
    <text evidence="3">The sequence shown here is derived from an EMBL/GenBank/DDBJ whole genome shotgun (WGS) entry which is preliminary data.</text>
</comment>
<protein>
    <submittedName>
        <fullName evidence="3">Carboxypeptidase regulatory-like domain-containing protein</fullName>
    </submittedName>
</protein>
<feature type="compositionally biased region" description="Acidic residues" evidence="1">
    <location>
        <begin position="180"/>
        <end position="195"/>
    </location>
</feature>
<sequence length="716" mass="72708">MITLPVVLIAVAAVLLLALMLGLFLQRRRALRAVPPGPRTVADLVAQRREREPAAAPVVEAVTDDAAPESAAALDVPAVAEPDVVEVSAEADIESRAEAEPEVEPAAEEPVAEEPVAVVEEPVVEPEPASEPEPAATRPVTPLGDDVPWRRAAQIAGPTDDELNAELDAELDAELHGDLDAELDPETPPEPEPEIEQPRPPALSLLSRPTPRPVPVDAPRPFTAPRLTAVPSLQKRREGGAHRLIEPADTAPPAAVVAESAELAPVADAQPVVEAEPQTALVAEAGSRSEAVTATESEPVIESELVIEPTAAADPEPVSEPAAATEPEPVAEPAAISGDAEQPAVPEPAPAADAAAVTEQVAAVEPVADEPAAEVEPAVQPAGATAAPTADESSTSTVPKVAAATAAVAGTAVAASLLSRRWDEDPDRTGPIPTAAAAENGFPEADPDVLFDSPSPATTESAEPDAAAPETAPEAAAEPEPELETVAAVIDLPSRRTPRDPGHVAAEQAAADLALLRTFGDPSARPERAPVVALEGAARPEAPPAVGAAQPVRFRAVRHDGTEVASAAVALLDDRGREVACARTATGELTAPHPGAFVLVATAPDHQPGAVAVAVGDAPSDVEVQLVRSAALVGTVLGEDGPITGARVTLVQDGEVVEVAETDSDGAYLIADLAAGEYAVSVAAAGCEADVVLVVVAEEAECVHDVELAPAGVRAG</sequence>
<dbReference type="EMBL" id="JADQDF010000001">
    <property type="protein sequence ID" value="MBW0129320.1"/>
    <property type="molecule type" value="Genomic_DNA"/>
</dbReference>
<feature type="compositionally biased region" description="Low complexity" evidence="1">
    <location>
        <begin position="315"/>
        <end position="366"/>
    </location>
</feature>
<feature type="region of interest" description="Disordered" evidence="1">
    <location>
        <begin position="419"/>
        <end position="481"/>
    </location>
</feature>
<reference evidence="3 4" key="1">
    <citation type="submission" date="2020-11" db="EMBL/GenBank/DDBJ databases">
        <title>Pseudonocardia abyssalis sp. nov. and Pseudonocardia oceani sp. nov., description and phylogenomic analysis of two novel actinomycetes isolated from the deep Southern Ocean.</title>
        <authorList>
            <person name="Parra J."/>
        </authorList>
    </citation>
    <scope>NUCLEOTIDE SEQUENCE [LARGE SCALE GENOMIC DNA]</scope>
    <source>
        <strain evidence="4">KRD185</strain>
    </source>
</reference>
<feature type="region of interest" description="Disordered" evidence="1">
    <location>
        <begin position="88"/>
        <end position="252"/>
    </location>
</feature>
<accession>A0ABS6UAQ9</accession>
<gene>
    <name evidence="3" type="ORF">I4I82_16760</name>
</gene>
<feature type="transmembrane region" description="Helical" evidence="2">
    <location>
        <begin position="6"/>
        <end position="25"/>
    </location>
</feature>
<dbReference type="Proteomes" id="UP000694300">
    <property type="component" value="Unassembled WGS sequence"/>
</dbReference>
<dbReference type="Pfam" id="PF13620">
    <property type="entry name" value="CarboxypepD_reg"/>
    <property type="match status" value="1"/>
</dbReference>
<keyword evidence="2" id="KW-1133">Transmembrane helix</keyword>
<dbReference type="RefSeq" id="WP_218592248.1">
    <property type="nucleotide sequence ID" value="NZ_JADQDE010000151.1"/>
</dbReference>
<feature type="compositionally biased region" description="Acidic residues" evidence="1">
    <location>
        <begin position="159"/>
        <end position="172"/>
    </location>
</feature>
<evidence type="ECO:0000313" key="3">
    <source>
        <dbReference type="EMBL" id="MBW0129320.1"/>
    </source>
</evidence>
<keyword evidence="2" id="KW-0472">Membrane</keyword>
<feature type="region of interest" description="Disordered" evidence="1">
    <location>
        <begin position="283"/>
        <end position="398"/>
    </location>
</feature>
<evidence type="ECO:0000256" key="2">
    <source>
        <dbReference type="SAM" id="Phobius"/>
    </source>
</evidence>
<name>A0ABS6UAQ9_9PSEU</name>
<evidence type="ECO:0000313" key="4">
    <source>
        <dbReference type="Proteomes" id="UP000694300"/>
    </source>
</evidence>